<dbReference type="PIRSF" id="PIRSF035170">
    <property type="entry name" value="HD_phosphohydro"/>
    <property type="match status" value="1"/>
</dbReference>
<evidence type="ECO:0000313" key="2">
    <source>
        <dbReference type="Proteomes" id="UP001495147"/>
    </source>
</evidence>
<keyword evidence="2" id="KW-1185">Reference proteome</keyword>
<accession>A0ABV0FZC9</accession>
<proteinExistence type="predicted"/>
<dbReference type="Proteomes" id="UP001495147">
    <property type="component" value="Unassembled WGS sequence"/>
</dbReference>
<keyword evidence="1" id="KW-0675">Receptor</keyword>
<gene>
    <name evidence="1" type="ORF">ABDJ85_04900</name>
</gene>
<dbReference type="EMBL" id="JBDPZD010000001">
    <property type="protein sequence ID" value="MEO3690797.1"/>
    <property type="molecule type" value="Genomic_DNA"/>
</dbReference>
<reference evidence="1 2" key="1">
    <citation type="submission" date="2024-05" db="EMBL/GenBank/DDBJ databases">
        <title>Roseateles sp. DJS-2-20 16S ribosomal RNA gene Genome sequencing and assembly.</title>
        <authorList>
            <person name="Woo H."/>
        </authorList>
    </citation>
    <scope>NUCLEOTIDE SEQUENCE [LARGE SCALE GENOMIC DNA]</scope>
    <source>
        <strain evidence="1 2">DJS-2-20</strain>
    </source>
</reference>
<dbReference type="RefSeq" id="WP_347703617.1">
    <property type="nucleotide sequence ID" value="NZ_JBDPZD010000001.1"/>
</dbReference>
<name>A0ABV0FZC9_9BURK</name>
<comment type="caution">
    <text evidence="1">The sequence shown here is derived from an EMBL/GenBank/DDBJ whole genome shotgun (WGS) entry which is preliminary data.</text>
</comment>
<dbReference type="SUPFAM" id="SSF109604">
    <property type="entry name" value="HD-domain/PDEase-like"/>
    <property type="match status" value="1"/>
</dbReference>
<dbReference type="InterPro" id="IPR009218">
    <property type="entry name" value="HD_phosphohydro"/>
</dbReference>
<dbReference type="PANTHER" id="PTHR21174:SF0">
    <property type="entry name" value="HD PHOSPHOHYDROLASE FAMILY PROTEIN-RELATED"/>
    <property type="match status" value="1"/>
</dbReference>
<organism evidence="1 2">
    <name type="scientific">Roseateles paludis</name>
    <dbReference type="NCBI Taxonomy" id="3145238"/>
    <lineage>
        <taxon>Bacteria</taxon>
        <taxon>Pseudomonadati</taxon>
        <taxon>Pseudomonadota</taxon>
        <taxon>Betaproteobacteria</taxon>
        <taxon>Burkholderiales</taxon>
        <taxon>Sphaerotilaceae</taxon>
        <taxon>Roseateles</taxon>
    </lineage>
</organism>
<evidence type="ECO:0000313" key="1">
    <source>
        <dbReference type="EMBL" id="MEO3690797.1"/>
    </source>
</evidence>
<protein>
    <submittedName>
        <fullName evidence="1">N-methyl-D-aspartate receptor NMDAR2C subunit</fullName>
    </submittedName>
</protein>
<dbReference type="PANTHER" id="PTHR21174">
    <property type="match status" value="1"/>
</dbReference>
<sequence length="206" mass="23169">MGGNAFDFQSAWSHAWQALGASVPAGLMEQLLARYAEPHRRYHSQQHLHECLAHLAPALHLAEHPGEVEIALWFHDAIYELKAQDNEAQSAQWAARSLAAAGLAPDVCERVVALVMATRHAALPPSGDAQLLVDVDLAILGAAPERFAEYERQIREEYAWVPGWIFRRKRRAVLRQFLARDPIYGTAHFRERLETAARRNLAQAVR</sequence>